<dbReference type="EMBL" id="JF974299">
    <property type="protein sequence ID" value="AET72707.1"/>
    <property type="molecule type" value="Genomic_DNA"/>
</dbReference>
<proteinExistence type="predicted"/>
<protein>
    <submittedName>
        <fullName evidence="1">Uncharacterized protein</fullName>
    </submittedName>
</protein>
<reference evidence="1 2" key="1">
    <citation type="submission" date="2010-12" db="EMBL/GenBank/DDBJ databases">
        <title>The Genome Sequence of Synechococcus phage S-CAM8 0608SB47.</title>
        <authorList>
            <consortium name="The Broad Institute Genome Sequencing Platform"/>
            <person name="Henn M.R."/>
            <person name="Martiny J."/>
            <person name="Weihe C."/>
            <person name="Levin J."/>
            <person name="Malboeuf C."/>
            <person name="Casali M."/>
            <person name="Russ C."/>
            <person name="Lennon N."/>
            <person name="Chapman S.B."/>
            <person name="Erlich R."/>
            <person name="Young S.K."/>
            <person name="Yandava C."/>
            <person name="Zeng Q."/>
            <person name="Alvarado L."/>
            <person name="Anderson S."/>
            <person name="Berlin A."/>
            <person name="Chen Z."/>
            <person name="Freedman E."/>
            <person name="Gellesch M."/>
            <person name="Goldberg J."/>
            <person name="Green L."/>
            <person name="Griggs A."/>
            <person name="Gujja S."/>
            <person name="Heilman E.R."/>
            <person name="Heiman D."/>
            <person name="Hollinger A."/>
            <person name="Howarth C."/>
            <person name="Larson L."/>
            <person name="Mehta T."/>
            <person name="Pearson M."/>
            <person name="Roberts A."/>
            <person name="Ryan E."/>
            <person name="Saif S."/>
            <person name="Shea T."/>
            <person name="Shenoy N."/>
            <person name="Sisk P."/>
            <person name="Stolte C."/>
            <person name="Sykes S."/>
            <person name="White J."/>
            <person name="Haas B."/>
            <person name="Nusbaum C."/>
            <person name="Birren B."/>
        </authorList>
    </citation>
    <scope>NUCLEOTIDE SEQUENCE [LARGE SCALE GENOMIC DNA]</scope>
    <source>
        <strain evidence="1 2">0608SB47</strain>
    </source>
</reference>
<organism evidence="1 2">
    <name type="scientific">Synechococcus phage S-CAM8</name>
    <dbReference type="NCBI Taxonomy" id="754038"/>
    <lineage>
        <taxon>Viruses</taxon>
        <taxon>Duplodnaviria</taxon>
        <taxon>Heunggongvirae</taxon>
        <taxon>Uroviricota</taxon>
        <taxon>Caudoviricetes</taxon>
        <taxon>Pantevenvirales</taxon>
        <taxon>Kyanoviridae</taxon>
        <taxon>Neritesvirus</taxon>
        <taxon>Neritesvirus scam8</taxon>
    </lineage>
</organism>
<name>G8EY17_9CAUD</name>
<dbReference type="Proteomes" id="UP000297591">
    <property type="component" value="Segment"/>
</dbReference>
<gene>
    <name evidence="1" type="ORF">SXFG_00157</name>
</gene>
<accession>G8EY17</accession>
<evidence type="ECO:0000313" key="2">
    <source>
        <dbReference type="Proteomes" id="UP000297591"/>
    </source>
</evidence>
<sequence length="109" mass="11264">MIGLQSGYEVHEFSSLTSVGVTDSAQTAGVSLMFQVTVSGVSGNLVLRFEGSLDNVSFFNLDQDNEDTRITANGTTGYALNGCPVKYARVRLVSIGGGTPTVAAKVGAA</sequence>
<evidence type="ECO:0000313" key="1">
    <source>
        <dbReference type="EMBL" id="AET72707.1"/>
    </source>
</evidence>